<reference evidence="2 3" key="1">
    <citation type="submission" date="2020-04" db="EMBL/GenBank/DDBJ databases">
        <title>Description of novel Gluconacetobacter.</title>
        <authorList>
            <person name="Sombolestani A."/>
        </authorList>
    </citation>
    <scope>NUCLEOTIDE SEQUENCE [LARGE SCALE GENOMIC DNA]</scope>
    <source>
        <strain evidence="2 3">LMG 19747</strain>
    </source>
</reference>
<dbReference type="EMBL" id="JABEQJ010000002">
    <property type="protein sequence ID" value="MBB2158994.1"/>
    <property type="molecule type" value="Genomic_DNA"/>
</dbReference>
<organism evidence="2 3">
    <name type="scientific">Gluconacetobacter sacchari</name>
    <dbReference type="NCBI Taxonomy" id="92759"/>
    <lineage>
        <taxon>Bacteria</taxon>
        <taxon>Pseudomonadati</taxon>
        <taxon>Pseudomonadota</taxon>
        <taxon>Alphaproteobacteria</taxon>
        <taxon>Acetobacterales</taxon>
        <taxon>Acetobacteraceae</taxon>
        <taxon>Gluconacetobacter</taxon>
    </lineage>
</organism>
<dbReference type="RefSeq" id="WP_182995864.1">
    <property type="nucleotide sequence ID" value="NZ_JABEQJ010000002.1"/>
</dbReference>
<name>A0A7W4I9Y3_9PROT</name>
<comment type="caution">
    <text evidence="2">The sequence shown here is derived from an EMBL/GenBank/DDBJ whole genome shotgun (WGS) entry which is preliminary data.</text>
</comment>
<proteinExistence type="predicted"/>
<protein>
    <submittedName>
        <fullName evidence="2">Helix-turn-helix domain-containing protein</fullName>
    </submittedName>
</protein>
<sequence length="102" mass="11610">MTTEIAADTTSDCRLLDDIQVSEIFNIPVRTLIRLRDLRPDNNRHGLPAGPRFIRLGRAVRYRVADIHDWIAAQTVDPADVLVTARGQTRRPRRPRKTEIAA</sequence>
<dbReference type="InterPro" id="IPR041657">
    <property type="entry name" value="HTH_17"/>
</dbReference>
<evidence type="ECO:0000259" key="1">
    <source>
        <dbReference type="Pfam" id="PF12728"/>
    </source>
</evidence>
<evidence type="ECO:0000313" key="3">
    <source>
        <dbReference type="Proteomes" id="UP000589085"/>
    </source>
</evidence>
<dbReference type="Pfam" id="PF12728">
    <property type="entry name" value="HTH_17"/>
    <property type="match status" value="1"/>
</dbReference>
<dbReference type="Proteomes" id="UP000589085">
    <property type="component" value="Unassembled WGS sequence"/>
</dbReference>
<evidence type="ECO:0000313" key="2">
    <source>
        <dbReference type="EMBL" id="MBB2158994.1"/>
    </source>
</evidence>
<dbReference type="AlphaFoldDB" id="A0A7W4I9Y3"/>
<feature type="domain" description="Helix-turn-helix" evidence="1">
    <location>
        <begin position="20"/>
        <end position="74"/>
    </location>
</feature>
<accession>A0A7W4I9Y3</accession>
<gene>
    <name evidence="2" type="ORF">HLH48_02190</name>
</gene>